<dbReference type="InterPro" id="IPR013538">
    <property type="entry name" value="ASHA1/2-like_C"/>
</dbReference>
<gene>
    <name evidence="3" type="ORF">GCM10023195_30810</name>
</gene>
<proteinExistence type="inferred from homology"/>
<comment type="similarity">
    <text evidence="1">Belongs to the AHA1 family.</text>
</comment>
<dbReference type="InterPro" id="IPR023393">
    <property type="entry name" value="START-like_dom_sf"/>
</dbReference>
<dbReference type="Pfam" id="PF08327">
    <property type="entry name" value="AHSA1"/>
    <property type="match status" value="1"/>
</dbReference>
<dbReference type="Proteomes" id="UP001500212">
    <property type="component" value="Unassembled WGS sequence"/>
</dbReference>
<dbReference type="Gene3D" id="3.30.530.20">
    <property type="match status" value="1"/>
</dbReference>
<accession>A0ABP8TJD4</accession>
<sequence>MIDVTHQINSVRRKVGSRMMEAGEARTVTISQTYAAPIEDVWDACTDPERIPRWFLPVSGDLRLGGRYQLEGNAGGTIEHCDPPKAFAATWEFAGQVSWIEVRLTAESEDSTRFELEHIAHVDDHWDQFGPGAVGVGWDGALLGLAGHLAADPEAIAPEQAMAWAGSEEGRRFMTLSSESWYEANIATGADETWARAAADRTTAAYTVPPQPADS</sequence>
<organism evidence="3 4">
    <name type="scientific">Actinoallomurus liliacearum</name>
    <dbReference type="NCBI Taxonomy" id="1080073"/>
    <lineage>
        <taxon>Bacteria</taxon>
        <taxon>Bacillati</taxon>
        <taxon>Actinomycetota</taxon>
        <taxon>Actinomycetes</taxon>
        <taxon>Streptosporangiales</taxon>
        <taxon>Thermomonosporaceae</taxon>
        <taxon>Actinoallomurus</taxon>
    </lineage>
</organism>
<protein>
    <submittedName>
        <fullName evidence="3">SRPBCC family protein</fullName>
    </submittedName>
</protein>
<keyword evidence="4" id="KW-1185">Reference proteome</keyword>
<evidence type="ECO:0000259" key="2">
    <source>
        <dbReference type="Pfam" id="PF08327"/>
    </source>
</evidence>
<evidence type="ECO:0000313" key="4">
    <source>
        <dbReference type="Proteomes" id="UP001500212"/>
    </source>
</evidence>
<dbReference type="EMBL" id="BAABHJ010000008">
    <property type="protein sequence ID" value="GAA4607979.1"/>
    <property type="molecule type" value="Genomic_DNA"/>
</dbReference>
<dbReference type="RefSeq" id="WP_345353987.1">
    <property type="nucleotide sequence ID" value="NZ_BAABHJ010000008.1"/>
</dbReference>
<evidence type="ECO:0000256" key="1">
    <source>
        <dbReference type="ARBA" id="ARBA00006817"/>
    </source>
</evidence>
<dbReference type="SUPFAM" id="SSF55961">
    <property type="entry name" value="Bet v1-like"/>
    <property type="match status" value="1"/>
</dbReference>
<reference evidence="4" key="1">
    <citation type="journal article" date="2019" name="Int. J. Syst. Evol. Microbiol.">
        <title>The Global Catalogue of Microorganisms (GCM) 10K type strain sequencing project: providing services to taxonomists for standard genome sequencing and annotation.</title>
        <authorList>
            <consortium name="The Broad Institute Genomics Platform"/>
            <consortium name="The Broad Institute Genome Sequencing Center for Infectious Disease"/>
            <person name="Wu L."/>
            <person name="Ma J."/>
        </authorList>
    </citation>
    <scope>NUCLEOTIDE SEQUENCE [LARGE SCALE GENOMIC DNA]</scope>
    <source>
        <strain evidence="4">JCM 17938</strain>
    </source>
</reference>
<comment type="caution">
    <text evidence="3">The sequence shown here is derived from an EMBL/GenBank/DDBJ whole genome shotgun (WGS) entry which is preliminary data.</text>
</comment>
<feature type="domain" description="Activator of Hsp90 ATPase homologue 1/2-like C-terminal" evidence="2">
    <location>
        <begin position="35"/>
        <end position="147"/>
    </location>
</feature>
<dbReference type="CDD" id="cd08899">
    <property type="entry name" value="SRPBCC_CalC_Aha1-like_6"/>
    <property type="match status" value="1"/>
</dbReference>
<name>A0ABP8TJD4_9ACTN</name>
<evidence type="ECO:0000313" key="3">
    <source>
        <dbReference type="EMBL" id="GAA4607979.1"/>
    </source>
</evidence>